<dbReference type="AlphaFoldDB" id="A0A6J7EJ69"/>
<evidence type="ECO:0000256" key="2">
    <source>
        <dbReference type="ARBA" id="ARBA00022723"/>
    </source>
</evidence>
<name>A0A6J7EJ69_9ZZZZ</name>
<keyword evidence="4" id="KW-0862">Zinc</keyword>
<dbReference type="SMART" id="SM00849">
    <property type="entry name" value="Lactamase_B"/>
    <property type="match status" value="1"/>
</dbReference>
<dbReference type="InterPro" id="IPR036866">
    <property type="entry name" value="RibonucZ/Hydroxyglut_hydro"/>
</dbReference>
<dbReference type="PANTHER" id="PTHR46233:SF3">
    <property type="entry name" value="HYDROXYACYLGLUTATHIONE HYDROLASE GLOC"/>
    <property type="match status" value="1"/>
</dbReference>
<dbReference type="GO" id="GO:0016787">
    <property type="term" value="F:hydrolase activity"/>
    <property type="evidence" value="ECO:0007669"/>
    <property type="project" value="UniProtKB-KW"/>
</dbReference>
<dbReference type="Pfam" id="PF00753">
    <property type="entry name" value="Lactamase_B"/>
    <property type="match status" value="1"/>
</dbReference>
<comment type="cofactor">
    <cofactor evidence="1">
        <name>Zn(2+)</name>
        <dbReference type="ChEBI" id="CHEBI:29105"/>
    </cofactor>
</comment>
<evidence type="ECO:0000313" key="6">
    <source>
        <dbReference type="EMBL" id="CAB4883437.1"/>
    </source>
</evidence>
<proteinExistence type="predicted"/>
<organism evidence="6">
    <name type="scientific">freshwater metagenome</name>
    <dbReference type="NCBI Taxonomy" id="449393"/>
    <lineage>
        <taxon>unclassified sequences</taxon>
        <taxon>metagenomes</taxon>
        <taxon>ecological metagenomes</taxon>
    </lineage>
</organism>
<keyword evidence="3" id="KW-0378">Hydrolase</keyword>
<accession>A0A6J7EJ69</accession>
<dbReference type="SUPFAM" id="SSF56281">
    <property type="entry name" value="Metallo-hydrolase/oxidoreductase"/>
    <property type="match status" value="1"/>
</dbReference>
<dbReference type="Gene3D" id="3.60.15.10">
    <property type="entry name" value="Ribonuclease Z/Hydroxyacylglutathione hydrolase-like"/>
    <property type="match status" value="1"/>
</dbReference>
<reference evidence="6" key="1">
    <citation type="submission" date="2020-05" db="EMBL/GenBank/DDBJ databases">
        <authorList>
            <person name="Chiriac C."/>
            <person name="Salcher M."/>
            <person name="Ghai R."/>
            <person name="Kavagutti S V."/>
        </authorList>
    </citation>
    <scope>NUCLEOTIDE SEQUENCE</scope>
</reference>
<dbReference type="InterPro" id="IPR001279">
    <property type="entry name" value="Metallo-B-lactamas"/>
</dbReference>
<dbReference type="EMBL" id="CAFBLJ010000167">
    <property type="protein sequence ID" value="CAB4883437.1"/>
    <property type="molecule type" value="Genomic_DNA"/>
</dbReference>
<evidence type="ECO:0000256" key="3">
    <source>
        <dbReference type="ARBA" id="ARBA00022801"/>
    </source>
</evidence>
<dbReference type="CDD" id="cd06262">
    <property type="entry name" value="metallo-hydrolase-like_MBL-fold"/>
    <property type="match status" value="1"/>
</dbReference>
<dbReference type="PANTHER" id="PTHR46233">
    <property type="entry name" value="HYDROXYACYLGLUTATHIONE HYDROLASE GLOC"/>
    <property type="match status" value="1"/>
</dbReference>
<dbReference type="GO" id="GO:0046872">
    <property type="term" value="F:metal ion binding"/>
    <property type="evidence" value="ECO:0007669"/>
    <property type="project" value="UniProtKB-KW"/>
</dbReference>
<evidence type="ECO:0000256" key="4">
    <source>
        <dbReference type="ARBA" id="ARBA00022833"/>
    </source>
</evidence>
<evidence type="ECO:0000256" key="1">
    <source>
        <dbReference type="ARBA" id="ARBA00001947"/>
    </source>
</evidence>
<feature type="domain" description="Metallo-beta-lactamase" evidence="5">
    <location>
        <begin position="3"/>
        <end position="177"/>
    </location>
</feature>
<sequence length="199" mass="22176">MADSNTFLISAEGSSYGMVVDPGSEVRLVSEFLRQVGISKVDVLLTHGHFDHVCGVAEISRLFSTRVFMNPDDEIHLKRNNFYLRALGEKRLVDTFEYLPFPTNDEILKSVQVISAPGHTKGGVLFSVAECVFVGDLIMRRKVFSATVPGHNKEQWALTVRDIWPIISAHKHVFLGHGGFTAPDELLIENSELRLLLGL</sequence>
<evidence type="ECO:0000259" key="5">
    <source>
        <dbReference type="SMART" id="SM00849"/>
    </source>
</evidence>
<keyword evidence="2" id="KW-0479">Metal-binding</keyword>
<gene>
    <name evidence="6" type="ORF">UFOPK3304_01869</name>
</gene>
<dbReference type="InterPro" id="IPR051453">
    <property type="entry name" value="MBL_Glyoxalase_II"/>
</dbReference>
<protein>
    <submittedName>
        <fullName evidence="6">Unannotated protein</fullName>
    </submittedName>
</protein>